<dbReference type="GO" id="GO:0005886">
    <property type="term" value="C:plasma membrane"/>
    <property type="evidence" value="ECO:0007669"/>
    <property type="project" value="TreeGrafter"/>
</dbReference>
<evidence type="ECO:0000256" key="5">
    <source>
        <dbReference type="ARBA" id="ARBA00022989"/>
    </source>
</evidence>
<evidence type="ECO:0000256" key="7">
    <source>
        <dbReference type="ARBA" id="ARBA00023177"/>
    </source>
</evidence>
<dbReference type="Pfam" id="PF00909">
    <property type="entry name" value="Ammonium_transp"/>
    <property type="match status" value="1"/>
</dbReference>
<evidence type="ECO:0000259" key="9">
    <source>
        <dbReference type="Pfam" id="PF00909"/>
    </source>
</evidence>
<dbReference type="InterPro" id="IPR024041">
    <property type="entry name" value="NH4_transpt_AmtB-like_dom"/>
</dbReference>
<keyword evidence="5 8" id="KW-1133">Transmembrane helix</keyword>
<dbReference type="SUPFAM" id="SSF111352">
    <property type="entry name" value="Ammonium transporter"/>
    <property type="match status" value="1"/>
</dbReference>
<keyword evidence="6 8" id="KW-0472">Membrane</keyword>
<feature type="transmembrane region" description="Helical" evidence="8">
    <location>
        <begin position="154"/>
        <end position="177"/>
    </location>
</feature>
<feature type="transmembrane region" description="Helical" evidence="8">
    <location>
        <begin position="237"/>
        <end position="256"/>
    </location>
</feature>
<evidence type="ECO:0000256" key="4">
    <source>
        <dbReference type="ARBA" id="ARBA00022692"/>
    </source>
</evidence>
<evidence type="ECO:0000256" key="1">
    <source>
        <dbReference type="ARBA" id="ARBA00004141"/>
    </source>
</evidence>
<evidence type="ECO:0000256" key="2">
    <source>
        <dbReference type="ARBA" id="ARBA00005887"/>
    </source>
</evidence>
<dbReference type="GO" id="GO:0008519">
    <property type="term" value="F:ammonium channel activity"/>
    <property type="evidence" value="ECO:0007669"/>
    <property type="project" value="InterPro"/>
</dbReference>
<feature type="transmembrane region" description="Helical" evidence="8">
    <location>
        <begin position="124"/>
        <end position="142"/>
    </location>
</feature>
<evidence type="ECO:0000256" key="3">
    <source>
        <dbReference type="ARBA" id="ARBA00022448"/>
    </source>
</evidence>
<evidence type="ECO:0000313" key="10">
    <source>
        <dbReference type="EMBL" id="OQS01567.1"/>
    </source>
</evidence>
<dbReference type="STRING" id="1202772.A0A1V9ZU82"/>
<name>A0A1V9ZU82_ACHHY</name>
<dbReference type="OrthoDB" id="534912at2759"/>
<dbReference type="Proteomes" id="UP000243579">
    <property type="component" value="Unassembled WGS sequence"/>
</dbReference>
<proteinExistence type="inferred from homology"/>
<feature type="transmembrane region" description="Helical" evidence="8">
    <location>
        <begin position="197"/>
        <end position="217"/>
    </location>
</feature>
<evidence type="ECO:0000256" key="8">
    <source>
        <dbReference type="SAM" id="Phobius"/>
    </source>
</evidence>
<feature type="transmembrane region" description="Helical" evidence="8">
    <location>
        <begin position="350"/>
        <end position="368"/>
    </location>
</feature>
<protein>
    <submittedName>
        <fullName evidence="10">Ammonium transporter channel family</fullName>
    </submittedName>
</protein>
<dbReference type="GO" id="GO:0097272">
    <property type="term" value="P:ammonium homeostasis"/>
    <property type="evidence" value="ECO:0007669"/>
    <property type="project" value="TreeGrafter"/>
</dbReference>
<organism evidence="10 11">
    <name type="scientific">Achlya hypogyna</name>
    <name type="common">Oomycete</name>
    <name type="synonym">Protoachlya hypogyna</name>
    <dbReference type="NCBI Taxonomy" id="1202772"/>
    <lineage>
        <taxon>Eukaryota</taxon>
        <taxon>Sar</taxon>
        <taxon>Stramenopiles</taxon>
        <taxon>Oomycota</taxon>
        <taxon>Saprolegniomycetes</taxon>
        <taxon>Saprolegniales</taxon>
        <taxon>Achlyaceae</taxon>
        <taxon>Achlya</taxon>
    </lineage>
</organism>
<comment type="subcellular location">
    <subcellularLocation>
        <location evidence="1">Membrane</location>
        <topology evidence="1">Multi-pass membrane protein</topology>
    </subcellularLocation>
</comment>
<keyword evidence="11" id="KW-1185">Reference proteome</keyword>
<feature type="transmembrane region" description="Helical" evidence="8">
    <location>
        <begin position="416"/>
        <end position="440"/>
    </location>
</feature>
<comment type="similarity">
    <text evidence="2">Belongs to the ammonia transporter channel (TC 1.A.11.2) family.</text>
</comment>
<dbReference type="AlphaFoldDB" id="A0A1V9ZU82"/>
<feature type="domain" description="Ammonium transporter AmtB-like" evidence="9">
    <location>
        <begin position="73"/>
        <end position="397"/>
    </location>
</feature>
<evidence type="ECO:0000256" key="6">
    <source>
        <dbReference type="ARBA" id="ARBA00023136"/>
    </source>
</evidence>
<gene>
    <name evidence="10" type="ORF">ACHHYP_00623</name>
</gene>
<dbReference type="Gene3D" id="1.10.3430.10">
    <property type="entry name" value="Ammonium transporter AmtB like domains"/>
    <property type="match status" value="1"/>
</dbReference>
<keyword evidence="3" id="KW-0813">Transport</keyword>
<evidence type="ECO:0000313" key="11">
    <source>
        <dbReference type="Proteomes" id="UP000243579"/>
    </source>
</evidence>
<dbReference type="PANTHER" id="PTHR11730">
    <property type="entry name" value="AMMONIUM TRANSPORTER"/>
    <property type="match status" value="1"/>
</dbReference>
<feature type="transmembrane region" description="Helical" evidence="8">
    <location>
        <begin position="301"/>
        <end position="330"/>
    </location>
</feature>
<dbReference type="PANTHER" id="PTHR11730:SF6">
    <property type="entry name" value="AMMONIUM TRANSPORTER"/>
    <property type="match status" value="1"/>
</dbReference>
<sequence length="493" mass="51135">MASANATLVVVVNGTPTTYAWSAFAQAMQRECASLGTCEPASSPVDILWLLFCTLQTFLILPGFVLRSARGTIVLHLAAVAALLSYAFTFAIAFVGGDGFLGHGGGGFALTGAFFDDDPSGARIIVWLQQLAVACVLTAIMASGLERLMSPQSLLIYIVFVLVVVYPPIVHAVWSPIGWLSPLHHDGLFGTGIVDMAGSTVVHITAGTAVLIAALALRSVGEGAVQWHTPTSHHSLATLFLWLGWYGLIQVSTPSLRGGCSSVAAGSIANATLAATAGGLVSALLNWALHLVDDDAVNHGVLSGLVAISAPAATVHPALAVGIGAVAAVVYTGGSRFLQLAAFSGPCHVVAIHLGNGLWGTVAAGFAVSSTRLAAARSCSTDILFGGAPNSTTTQACGLWERCGDDLGLRQWGANCIGGVLVFFWSLALCFMFSAPLVYWGCITPPVKEATSISFLDDSYSMTSDLDGSNFHDFEPSDAESSTHYSYLSPSLV</sequence>
<keyword evidence="7" id="KW-0924">Ammonia transport</keyword>
<feature type="transmembrane region" description="Helical" evidence="8">
    <location>
        <begin position="47"/>
        <end position="66"/>
    </location>
</feature>
<accession>A0A1V9ZU82</accession>
<reference evidence="10 11" key="1">
    <citation type="journal article" date="2014" name="Genome Biol. Evol.">
        <title>The secreted proteins of Achlya hypogyna and Thraustotheca clavata identify the ancestral oomycete secretome and reveal gene acquisitions by horizontal gene transfer.</title>
        <authorList>
            <person name="Misner I."/>
            <person name="Blouin N."/>
            <person name="Leonard G."/>
            <person name="Richards T.A."/>
            <person name="Lane C.E."/>
        </authorList>
    </citation>
    <scope>NUCLEOTIDE SEQUENCE [LARGE SCALE GENOMIC DNA]</scope>
    <source>
        <strain evidence="10 11">ATCC 48635</strain>
    </source>
</reference>
<dbReference type="InterPro" id="IPR029020">
    <property type="entry name" value="Ammonium/urea_transptr"/>
</dbReference>
<feature type="transmembrane region" description="Helical" evidence="8">
    <location>
        <begin position="268"/>
        <end position="289"/>
    </location>
</feature>
<keyword evidence="4 8" id="KW-0812">Transmembrane</keyword>
<feature type="transmembrane region" description="Helical" evidence="8">
    <location>
        <begin position="73"/>
        <end position="95"/>
    </location>
</feature>
<comment type="caution">
    <text evidence="10">The sequence shown here is derived from an EMBL/GenBank/DDBJ whole genome shotgun (WGS) entry which is preliminary data.</text>
</comment>
<dbReference type="EMBL" id="JNBR01000005">
    <property type="protein sequence ID" value="OQS01567.1"/>
    <property type="molecule type" value="Genomic_DNA"/>
</dbReference>